<dbReference type="SUPFAM" id="SSF56059">
    <property type="entry name" value="Glutathione synthetase ATP-binding domain-like"/>
    <property type="match status" value="1"/>
</dbReference>
<organism evidence="9 10">
    <name type="scientific">Pedobacter vanadiisoli</name>
    <dbReference type="NCBI Taxonomy" id="1761975"/>
    <lineage>
        <taxon>Bacteria</taxon>
        <taxon>Pseudomonadati</taxon>
        <taxon>Bacteroidota</taxon>
        <taxon>Sphingobacteriia</taxon>
        <taxon>Sphingobacteriales</taxon>
        <taxon>Sphingobacteriaceae</taxon>
        <taxon>Pedobacter</taxon>
    </lineage>
</organism>
<feature type="domain" description="Biotin carboxylation" evidence="8">
    <location>
        <begin position="10"/>
        <end position="455"/>
    </location>
</feature>
<sequence>MPENSKLQIPISKLLIANRGEIALRIMRSAREMGIKTVAVFSEADRNALHVRYADEAVFIGPAPSNQSYLVGEKIIDACKLTGAEAIHPGYGFLSENAGFAQLVADAGLILVGPSPQAMETMGNKLSAKAAALKYNIPMVPGTEEAIQNVNEARQRAIEVGFPILIKAAAGGGGKGMRIVERVEDFEEQMQLAVSEATSAFGDGAVFIERYVTSPRHIEIQVLGDTHGNIVHLFERECSVQRRHQKVVEEAPSSVLTEEIRQRMGKCAVDVARSVNYTGAGTVEFILDENLDFFFLEMNTRLQVEHPVTELITGVDLVKEQIKIASGEKLSFKQEDLKINGHAIELRVYAEDPANNFLPDIGTLQTYNTPKGNGVRVDDGFEQGMEIPIYYDPMIAKLITYGKDREEAIERMVRAIEEYDITGIETTLGFGKFVMQHEAFKSGSFDTHFVGKYFKAESLKVQDETEALVAAVIAAKLFQKKDVRLSDEAFKNTSGWRKNRLKY</sequence>
<protein>
    <submittedName>
        <fullName evidence="9">Acetyl-CoA carboxylase biotin carboxylase subunit</fullName>
        <ecNumber evidence="9">6.3.4.14</ecNumber>
    </submittedName>
</protein>
<dbReference type="PROSITE" id="PS00867">
    <property type="entry name" value="CPSASE_2"/>
    <property type="match status" value="1"/>
</dbReference>
<evidence type="ECO:0000259" key="8">
    <source>
        <dbReference type="PROSITE" id="PS50979"/>
    </source>
</evidence>
<dbReference type="InterPro" id="IPR004549">
    <property type="entry name" value="Acetyl_CoA_COase_biotin_COase"/>
</dbReference>
<comment type="caution">
    <text evidence="9">The sequence shown here is derived from an EMBL/GenBank/DDBJ whole genome shotgun (WGS) entry which is preliminary data.</text>
</comment>
<dbReference type="InterPro" id="IPR005482">
    <property type="entry name" value="Biotin_COase_C"/>
</dbReference>
<dbReference type="InterPro" id="IPR011761">
    <property type="entry name" value="ATP-grasp"/>
</dbReference>
<dbReference type="Gene3D" id="3.30.470.20">
    <property type="entry name" value="ATP-grasp fold, B domain"/>
    <property type="match status" value="1"/>
</dbReference>
<evidence type="ECO:0000256" key="6">
    <source>
        <dbReference type="PROSITE-ProRule" id="PRU00409"/>
    </source>
</evidence>
<dbReference type="PANTHER" id="PTHR18866">
    <property type="entry name" value="CARBOXYLASE:PYRUVATE/ACETYL-COA/PROPIONYL-COA CARBOXYLASE"/>
    <property type="match status" value="1"/>
</dbReference>
<dbReference type="SMART" id="SM00878">
    <property type="entry name" value="Biotin_carb_C"/>
    <property type="match status" value="1"/>
</dbReference>
<dbReference type="EMBL" id="JBHULL010000007">
    <property type="protein sequence ID" value="MFD2582156.1"/>
    <property type="molecule type" value="Genomic_DNA"/>
</dbReference>
<dbReference type="InterPro" id="IPR005479">
    <property type="entry name" value="CPAse_ATP-bd"/>
</dbReference>
<dbReference type="NCBIfam" id="TIGR00514">
    <property type="entry name" value="accC"/>
    <property type="match status" value="1"/>
</dbReference>
<dbReference type="SUPFAM" id="SSF51246">
    <property type="entry name" value="Rudiment single hybrid motif"/>
    <property type="match status" value="1"/>
</dbReference>
<accession>A0ABW5MHF3</accession>
<evidence type="ECO:0000259" key="7">
    <source>
        <dbReference type="PROSITE" id="PS50975"/>
    </source>
</evidence>
<keyword evidence="2 6" id="KW-0547">Nucleotide-binding</keyword>
<name>A0ABW5MHF3_9SPHI</name>
<dbReference type="Pfam" id="PF02785">
    <property type="entry name" value="Biotin_carb_C"/>
    <property type="match status" value="1"/>
</dbReference>
<keyword evidence="1 9" id="KW-0436">Ligase</keyword>
<dbReference type="PROSITE" id="PS00866">
    <property type="entry name" value="CPSASE_1"/>
    <property type="match status" value="1"/>
</dbReference>
<dbReference type="NCBIfam" id="NF006367">
    <property type="entry name" value="PRK08591.1"/>
    <property type="match status" value="1"/>
</dbReference>
<evidence type="ECO:0000256" key="4">
    <source>
        <dbReference type="ARBA" id="ARBA00022842"/>
    </source>
</evidence>
<evidence type="ECO:0000256" key="1">
    <source>
        <dbReference type="ARBA" id="ARBA00022598"/>
    </source>
</evidence>
<dbReference type="PROSITE" id="PS50979">
    <property type="entry name" value="BC"/>
    <property type="match status" value="1"/>
</dbReference>
<dbReference type="EC" id="6.3.4.14" evidence="9"/>
<evidence type="ECO:0000313" key="10">
    <source>
        <dbReference type="Proteomes" id="UP001597461"/>
    </source>
</evidence>
<dbReference type="PROSITE" id="PS50975">
    <property type="entry name" value="ATP_GRASP"/>
    <property type="match status" value="1"/>
</dbReference>
<dbReference type="InterPro" id="IPR005481">
    <property type="entry name" value="BC-like_N"/>
</dbReference>
<gene>
    <name evidence="9" type="primary">accC</name>
    <name evidence="9" type="ORF">ACFSR6_06635</name>
</gene>
<evidence type="ECO:0000256" key="2">
    <source>
        <dbReference type="ARBA" id="ARBA00022741"/>
    </source>
</evidence>
<reference evidence="10" key="1">
    <citation type="journal article" date="2019" name="Int. J. Syst. Evol. Microbiol.">
        <title>The Global Catalogue of Microorganisms (GCM) 10K type strain sequencing project: providing services to taxonomists for standard genome sequencing and annotation.</title>
        <authorList>
            <consortium name="The Broad Institute Genomics Platform"/>
            <consortium name="The Broad Institute Genome Sequencing Center for Infectious Disease"/>
            <person name="Wu L."/>
            <person name="Ma J."/>
        </authorList>
    </citation>
    <scope>NUCLEOTIDE SEQUENCE [LARGE SCALE GENOMIC DNA]</scope>
    <source>
        <strain evidence="10">KCTC 42866</strain>
    </source>
</reference>
<keyword evidence="5" id="KW-0092">Biotin</keyword>
<evidence type="ECO:0000256" key="5">
    <source>
        <dbReference type="ARBA" id="ARBA00023267"/>
    </source>
</evidence>
<dbReference type="InterPro" id="IPR050856">
    <property type="entry name" value="Biotin_carboxylase_complex"/>
</dbReference>
<proteinExistence type="predicted"/>
<dbReference type="InterPro" id="IPR011764">
    <property type="entry name" value="Biotin_carboxylation_dom"/>
</dbReference>
<dbReference type="RefSeq" id="WP_379076614.1">
    <property type="nucleotide sequence ID" value="NZ_JBHULL010000007.1"/>
</dbReference>
<keyword evidence="10" id="KW-1185">Reference proteome</keyword>
<dbReference type="Pfam" id="PF00289">
    <property type="entry name" value="Biotin_carb_N"/>
    <property type="match status" value="1"/>
</dbReference>
<evidence type="ECO:0000313" key="9">
    <source>
        <dbReference type="EMBL" id="MFD2582156.1"/>
    </source>
</evidence>
<evidence type="ECO:0000256" key="3">
    <source>
        <dbReference type="ARBA" id="ARBA00022840"/>
    </source>
</evidence>
<keyword evidence="3 6" id="KW-0067">ATP-binding</keyword>
<keyword evidence="4" id="KW-0460">Magnesium</keyword>
<dbReference type="InterPro" id="IPR016185">
    <property type="entry name" value="PreATP-grasp_dom_sf"/>
</dbReference>
<dbReference type="Proteomes" id="UP001597461">
    <property type="component" value="Unassembled WGS sequence"/>
</dbReference>
<feature type="domain" description="ATP-grasp" evidence="7">
    <location>
        <begin position="129"/>
        <end position="326"/>
    </location>
</feature>
<dbReference type="PANTHER" id="PTHR18866:SF33">
    <property type="entry name" value="METHYLCROTONOYL-COA CARBOXYLASE SUBUNIT ALPHA, MITOCHONDRIAL-RELATED"/>
    <property type="match status" value="1"/>
</dbReference>
<dbReference type="Pfam" id="PF02786">
    <property type="entry name" value="CPSase_L_D2"/>
    <property type="match status" value="1"/>
</dbReference>
<dbReference type="SUPFAM" id="SSF52440">
    <property type="entry name" value="PreATP-grasp domain"/>
    <property type="match status" value="1"/>
</dbReference>
<dbReference type="GO" id="GO:0004075">
    <property type="term" value="F:biotin carboxylase activity"/>
    <property type="evidence" value="ECO:0007669"/>
    <property type="project" value="UniProtKB-EC"/>
</dbReference>
<dbReference type="InterPro" id="IPR011054">
    <property type="entry name" value="Rudment_hybrid_motif"/>
</dbReference>